<feature type="compositionally biased region" description="Low complexity" evidence="2">
    <location>
        <begin position="43"/>
        <end position="57"/>
    </location>
</feature>
<sequence length="71" mass="7956">MRLKLSKIDDMILVKTKLIESLENELKRMNEMNIKQTSLISFNSSSSLSSNDTGIGSASSDEENSRFETLV</sequence>
<feature type="coiled-coil region" evidence="1">
    <location>
        <begin position="12"/>
        <end position="39"/>
    </location>
</feature>
<dbReference type="Proteomes" id="UP000663879">
    <property type="component" value="Unassembled WGS sequence"/>
</dbReference>
<evidence type="ECO:0000313" key="3">
    <source>
        <dbReference type="EMBL" id="CAF0910808.1"/>
    </source>
</evidence>
<organism evidence="3 4">
    <name type="scientific">Brachionus calyciflorus</name>
    <dbReference type="NCBI Taxonomy" id="104777"/>
    <lineage>
        <taxon>Eukaryota</taxon>
        <taxon>Metazoa</taxon>
        <taxon>Spiralia</taxon>
        <taxon>Gnathifera</taxon>
        <taxon>Rotifera</taxon>
        <taxon>Eurotatoria</taxon>
        <taxon>Monogononta</taxon>
        <taxon>Pseudotrocha</taxon>
        <taxon>Ploima</taxon>
        <taxon>Brachionidae</taxon>
        <taxon>Brachionus</taxon>
    </lineage>
</organism>
<keyword evidence="1" id="KW-0175">Coiled coil</keyword>
<reference evidence="3" key="1">
    <citation type="submission" date="2021-02" db="EMBL/GenBank/DDBJ databases">
        <authorList>
            <person name="Nowell W R."/>
        </authorList>
    </citation>
    <scope>NUCLEOTIDE SEQUENCE</scope>
    <source>
        <strain evidence="3">Ploen Becks lab</strain>
    </source>
</reference>
<protein>
    <submittedName>
        <fullName evidence="3">Uncharacterized protein</fullName>
    </submittedName>
</protein>
<evidence type="ECO:0000313" key="4">
    <source>
        <dbReference type="Proteomes" id="UP000663879"/>
    </source>
</evidence>
<name>A0A814A8V7_9BILA</name>
<dbReference type="AlphaFoldDB" id="A0A814A8V7"/>
<accession>A0A814A8V7</accession>
<comment type="caution">
    <text evidence="3">The sequence shown here is derived from an EMBL/GenBank/DDBJ whole genome shotgun (WGS) entry which is preliminary data.</text>
</comment>
<feature type="region of interest" description="Disordered" evidence="2">
    <location>
        <begin position="43"/>
        <end position="71"/>
    </location>
</feature>
<keyword evidence="4" id="KW-1185">Reference proteome</keyword>
<gene>
    <name evidence="3" type="ORF">OXX778_LOCUS11892</name>
</gene>
<evidence type="ECO:0000256" key="2">
    <source>
        <dbReference type="SAM" id="MobiDB-lite"/>
    </source>
</evidence>
<evidence type="ECO:0000256" key="1">
    <source>
        <dbReference type="SAM" id="Coils"/>
    </source>
</evidence>
<dbReference type="EMBL" id="CAJNOC010002072">
    <property type="protein sequence ID" value="CAF0910808.1"/>
    <property type="molecule type" value="Genomic_DNA"/>
</dbReference>
<proteinExistence type="predicted"/>